<sequence length="104" mass="11683">MKFVSSFMPPLTVSTSTLRIYPPFLTISGQNQESQGLKRDEVTQRRLPSRESWSIQGPPSIFFPFTTGTSFKRSSLSLPFSSIIVTEPPFIREPPKYIVEASLG</sequence>
<feature type="region of interest" description="Disordered" evidence="1">
    <location>
        <begin position="31"/>
        <end position="52"/>
    </location>
</feature>
<dbReference type="AlphaFoldDB" id="W7XHR6"/>
<dbReference type="RefSeq" id="XP_012653453.1">
    <property type="nucleotide sequence ID" value="XM_012797999.1"/>
</dbReference>
<dbReference type="Proteomes" id="UP000009168">
    <property type="component" value="Unassembled WGS sequence"/>
</dbReference>
<evidence type="ECO:0000313" key="2">
    <source>
        <dbReference type="EMBL" id="EWS73991.1"/>
    </source>
</evidence>
<reference evidence="3" key="1">
    <citation type="journal article" date="2006" name="PLoS Biol.">
        <title>Macronuclear genome sequence of the ciliate Tetrahymena thermophila, a model eukaryote.</title>
        <authorList>
            <person name="Eisen J.A."/>
            <person name="Coyne R.S."/>
            <person name="Wu M."/>
            <person name="Wu D."/>
            <person name="Thiagarajan M."/>
            <person name="Wortman J.R."/>
            <person name="Badger J.H."/>
            <person name="Ren Q."/>
            <person name="Amedeo P."/>
            <person name="Jones K.M."/>
            <person name="Tallon L.J."/>
            <person name="Delcher A.L."/>
            <person name="Salzberg S.L."/>
            <person name="Silva J.C."/>
            <person name="Haas B.J."/>
            <person name="Majoros W.H."/>
            <person name="Farzad M."/>
            <person name="Carlton J.M."/>
            <person name="Smith R.K. Jr."/>
            <person name="Garg J."/>
            <person name="Pearlman R.E."/>
            <person name="Karrer K.M."/>
            <person name="Sun L."/>
            <person name="Manning G."/>
            <person name="Elde N.C."/>
            <person name="Turkewitz A.P."/>
            <person name="Asai D.J."/>
            <person name="Wilkes D.E."/>
            <person name="Wang Y."/>
            <person name="Cai H."/>
            <person name="Collins K."/>
            <person name="Stewart B.A."/>
            <person name="Lee S.R."/>
            <person name="Wilamowska K."/>
            <person name="Weinberg Z."/>
            <person name="Ruzzo W.L."/>
            <person name="Wloga D."/>
            <person name="Gaertig J."/>
            <person name="Frankel J."/>
            <person name="Tsao C.-C."/>
            <person name="Gorovsky M.A."/>
            <person name="Keeling P.J."/>
            <person name="Waller R.F."/>
            <person name="Patron N.J."/>
            <person name="Cherry J.M."/>
            <person name="Stover N.A."/>
            <person name="Krieger C.J."/>
            <person name="del Toro C."/>
            <person name="Ryder H.F."/>
            <person name="Williamson S.C."/>
            <person name="Barbeau R.A."/>
            <person name="Hamilton E.P."/>
            <person name="Orias E."/>
        </authorList>
    </citation>
    <scope>NUCLEOTIDE SEQUENCE [LARGE SCALE GENOMIC DNA]</scope>
    <source>
        <strain evidence="3">SB210</strain>
    </source>
</reference>
<accession>W7XHR6</accession>
<dbReference type="InParanoid" id="W7XHR6"/>
<dbReference type="GeneID" id="24438980"/>
<dbReference type="EMBL" id="GG662665">
    <property type="protein sequence ID" value="EWS73991.1"/>
    <property type="molecule type" value="Genomic_DNA"/>
</dbReference>
<evidence type="ECO:0000256" key="1">
    <source>
        <dbReference type="SAM" id="MobiDB-lite"/>
    </source>
</evidence>
<protein>
    <submittedName>
        <fullName evidence="2">Uncharacterized protein</fullName>
    </submittedName>
</protein>
<evidence type="ECO:0000313" key="3">
    <source>
        <dbReference type="Proteomes" id="UP000009168"/>
    </source>
</evidence>
<dbReference type="KEGG" id="tet:TTHERM_000441911"/>
<name>W7XHR6_TETTS</name>
<gene>
    <name evidence="2" type="ORF">TTHERM_000441911</name>
</gene>
<keyword evidence="3" id="KW-1185">Reference proteome</keyword>
<organism evidence="2 3">
    <name type="scientific">Tetrahymena thermophila (strain SB210)</name>
    <dbReference type="NCBI Taxonomy" id="312017"/>
    <lineage>
        <taxon>Eukaryota</taxon>
        <taxon>Sar</taxon>
        <taxon>Alveolata</taxon>
        <taxon>Ciliophora</taxon>
        <taxon>Intramacronucleata</taxon>
        <taxon>Oligohymenophorea</taxon>
        <taxon>Hymenostomatida</taxon>
        <taxon>Tetrahymenina</taxon>
        <taxon>Tetrahymenidae</taxon>
        <taxon>Tetrahymena</taxon>
    </lineage>
</organism>
<proteinExistence type="predicted"/>